<evidence type="ECO:0000256" key="7">
    <source>
        <dbReference type="ARBA" id="ARBA00022801"/>
    </source>
</evidence>
<dbReference type="InterPro" id="IPR005122">
    <property type="entry name" value="Uracil-DNA_glycosylase-like"/>
</dbReference>
<evidence type="ECO:0000256" key="8">
    <source>
        <dbReference type="ARBA" id="ARBA00023204"/>
    </source>
</evidence>
<comment type="subcellular location">
    <subcellularLocation>
        <location evidence="9">Cytoplasm</location>
    </subcellularLocation>
</comment>
<feature type="domain" description="Uracil-DNA glycosylase-like" evidence="12">
    <location>
        <begin position="48"/>
        <end position="208"/>
    </location>
</feature>
<comment type="caution">
    <text evidence="13">The sequence shown here is derived from an EMBL/GenBank/DDBJ whole genome shotgun (WGS) entry which is preliminary data.</text>
</comment>
<evidence type="ECO:0000256" key="2">
    <source>
        <dbReference type="ARBA" id="ARBA00002631"/>
    </source>
</evidence>
<comment type="similarity">
    <text evidence="3 9 11">Belongs to the uracil-DNA glycosylase (UDG) superfamily. UNG family.</text>
</comment>
<dbReference type="CDD" id="cd10027">
    <property type="entry name" value="UDG-F1-like"/>
    <property type="match status" value="1"/>
</dbReference>
<accession>A0A1Y4LWG0</accession>
<dbReference type="InterPro" id="IPR002043">
    <property type="entry name" value="UDG_fam1"/>
</dbReference>
<evidence type="ECO:0000313" key="13">
    <source>
        <dbReference type="EMBL" id="OUP60947.1"/>
    </source>
</evidence>
<dbReference type="GO" id="GO:0097510">
    <property type="term" value="P:base-excision repair, AP site formation via deaminated base removal"/>
    <property type="evidence" value="ECO:0007669"/>
    <property type="project" value="TreeGrafter"/>
</dbReference>
<proteinExistence type="inferred from homology"/>
<keyword evidence="8 9" id="KW-0234">DNA repair</keyword>
<dbReference type="NCBIfam" id="TIGR00628">
    <property type="entry name" value="ung"/>
    <property type="match status" value="1"/>
</dbReference>
<dbReference type="AlphaFoldDB" id="A0A1Y4LWG0"/>
<evidence type="ECO:0000256" key="9">
    <source>
        <dbReference type="HAMAP-Rule" id="MF_00148"/>
    </source>
</evidence>
<evidence type="ECO:0000256" key="1">
    <source>
        <dbReference type="ARBA" id="ARBA00001400"/>
    </source>
</evidence>
<evidence type="ECO:0000256" key="6">
    <source>
        <dbReference type="ARBA" id="ARBA00022763"/>
    </source>
</evidence>
<dbReference type="NCBIfam" id="NF003591">
    <property type="entry name" value="PRK05254.1-4"/>
    <property type="match status" value="1"/>
</dbReference>
<keyword evidence="14" id="KW-1185">Reference proteome</keyword>
<protein>
    <recommendedName>
        <fullName evidence="5 9">Uracil-DNA glycosylase</fullName>
        <shortName evidence="9">UDG</shortName>
        <ecNumber evidence="4 9">3.2.2.27</ecNumber>
    </recommendedName>
</protein>
<evidence type="ECO:0000259" key="12">
    <source>
        <dbReference type="SMART" id="SM00986"/>
    </source>
</evidence>
<dbReference type="NCBIfam" id="NF003589">
    <property type="entry name" value="PRK05254.1-2"/>
    <property type="match status" value="1"/>
</dbReference>
<dbReference type="InterPro" id="IPR018085">
    <property type="entry name" value="Ura-DNA_Glyclase_AS"/>
</dbReference>
<dbReference type="GO" id="GO:0004844">
    <property type="term" value="F:uracil DNA N-glycosylase activity"/>
    <property type="evidence" value="ECO:0007669"/>
    <property type="project" value="UniProtKB-UniRule"/>
</dbReference>
<evidence type="ECO:0000256" key="3">
    <source>
        <dbReference type="ARBA" id="ARBA00008184"/>
    </source>
</evidence>
<dbReference type="HAMAP" id="MF_00148">
    <property type="entry name" value="UDG"/>
    <property type="match status" value="1"/>
</dbReference>
<dbReference type="FunFam" id="3.40.470.10:FF:000001">
    <property type="entry name" value="Uracil-DNA glycosylase"/>
    <property type="match status" value="1"/>
</dbReference>
<keyword evidence="9" id="KW-0963">Cytoplasm</keyword>
<dbReference type="InterPro" id="IPR036895">
    <property type="entry name" value="Uracil-DNA_glycosylase-like_sf"/>
</dbReference>
<dbReference type="GO" id="GO:0005737">
    <property type="term" value="C:cytoplasm"/>
    <property type="evidence" value="ECO:0007669"/>
    <property type="project" value="UniProtKB-SubCell"/>
</dbReference>
<comment type="catalytic activity">
    <reaction evidence="1 9 11">
        <text>Hydrolyzes single-stranded DNA or mismatched double-stranded DNA and polynucleotides, releasing free uracil.</text>
        <dbReference type="EC" id="3.2.2.27"/>
    </reaction>
</comment>
<comment type="function">
    <text evidence="2 9 11">Excises uracil residues from the DNA which can arise as a result of misincorporation of dUMP residues by DNA polymerase or due to deamination of cytosine.</text>
</comment>
<dbReference type="Pfam" id="PF03167">
    <property type="entry name" value="UDG"/>
    <property type="match status" value="1"/>
</dbReference>
<evidence type="ECO:0000256" key="10">
    <source>
        <dbReference type="PROSITE-ProRule" id="PRU10072"/>
    </source>
</evidence>
<dbReference type="NCBIfam" id="NF003592">
    <property type="entry name" value="PRK05254.1-5"/>
    <property type="match status" value="1"/>
</dbReference>
<dbReference type="EMBL" id="NFKM01000008">
    <property type="protein sequence ID" value="OUP60947.1"/>
    <property type="molecule type" value="Genomic_DNA"/>
</dbReference>
<dbReference type="RefSeq" id="WP_087158563.1">
    <property type="nucleotide sequence ID" value="NZ_CATZRL010000019.1"/>
</dbReference>
<evidence type="ECO:0000256" key="4">
    <source>
        <dbReference type="ARBA" id="ARBA00012030"/>
    </source>
</evidence>
<dbReference type="NCBIfam" id="NF003588">
    <property type="entry name" value="PRK05254.1-1"/>
    <property type="match status" value="1"/>
</dbReference>
<feature type="active site" description="Proton acceptor" evidence="9 10">
    <location>
        <position position="63"/>
    </location>
</feature>
<evidence type="ECO:0000256" key="11">
    <source>
        <dbReference type="RuleBase" id="RU003780"/>
    </source>
</evidence>
<dbReference type="SUPFAM" id="SSF52141">
    <property type="entry name" value="Uracil-DNA glycosylase-like"/>
    <property type="match status" value="1"/>
</dbReference>
<reference evidence="14" key="1">
    <citation type="submission" date="2017-04" db="EMBL/GenBank/DDBJ databases">
        <title>Function of individual gut microbiota members based on whole genome sequencing of pure cultures obtained from chicken caecum.</title>
        <authorList>
            <person name="Medvecky M."/>
            <person name="Cejkova D."/>
            <person name="Polansky O."/>
            <person name="Karasova D."/>
            <person name="Kubasova T."/>
            <person name="Cizek A."/>
            <person name="Rychlik I."/>
        </authorList>
    </citation>
    <scope>NUCLEOTIDE SEQUENCE [LARGE SCALE GENOMIC DNA]</scope>
    <source>
        <strain evidence="14">An178</strain>
    </source>
</reference>
<organism evidence="13 14">
    <name type="scientific">Faecalitalea cylindroides</name>
    <dbReference type="NCBI Taxonomy" id="39483"/>
    <lineage>
        <taxon>Bacteria</taxon>
        <taxon>Bacillati</taxon>
        <taxon>Bacillota</taxon>
        <taxon>Erysipelotrichia</taxon>
        <taxon>Erysipelotrichales</taxon>
        <taxon>Erysipelotrichaceae</taxon>
        <taxon>Faecalitalea</taxon>
    </lineage>
</organism>
<dbReference type="PANTHER" id="PTHR11264">
    <property type="entry name" value="URACIL-DNA GLYCOSYLASE"/>
    <property type="match status" value="1"/>
</dbReference>
<sequence length="219" mass="25244">MIMNNDWDALFDQEIQKEYLLNLRYFLAREYKTKQIFPAKENIFAAFKTTSLKDTKVVILGQDPYHNVGQAQGYAFSVPSDFPLPPSLKNIYKELENEYHVPVHRSGDLTDWARQGVLLMNTVLTVEAHKAFSHSKMGWQNFTNEALRWINKKDGPVVFMLWGNSAINAKKFLDNPKHLVLTCAHPSPLSASRGFFGCNHFRLANEYLESYGETPIKWI</sequence>
<dbReference type="PROSITE" id="PS00130">
    <property type="entry name" value="U_DNA_GLYCOSYLASE"/>
    <property type="match status" value="1"/>
</dbReference>
<dbReference type="SMART" id="SM00986">
    <property type="entry name" value="UDG"/>
    <property type="match status" value="1"/>
</dbReference>
<dbReference type="EC" id="3.2.2.27" evidence="4 9"/>
<evidence type="ECO:0000256" key="5">
    <source>
        <dbReference type="ARBA" id="ARBA00018429"/>
    </source>
</evidence>
<evidence type="ECO:0000313" key="14">
    <source>
        <dbReference type="Proteomes" id="UP000195447"/>
    </source>
</evidence>
<dbReference type="PANTHER" id="PTHR11264:SF0">
    <property type="entry name" value="URACIL-DNA GLYCOSYLASE"/>
    <property type="match status" value="1"/>
</dbReference>
<dbReference type="Gene3D" id="3.40.470.10">
    <property type="entry name" value="Uracil-DNA glycosylase-like domain"/>
    <property type="match status" value="1"/>
</dbReference>
<keyword evidence="6 9" id="KW-0227">DNA damage</keyword>
<keyword evidence="7 9" id="KW-0378">Hydrolase</keyword>
<dbReference type="SMART" id="SM00987">
    <property type="entry name" value="UreE_C"/>
    <property type="match status" value="1"/>
</dbReference>
<gene>
    <name evidence="9" type="primary">ung</name>
    <name evidence="13" type="ORF">B5F14_05195</name>
</gene>
<dbReference type="Proteomes" id="UP000195447">
    <property type="component" value="Unassembled WGS sequence"/>
</dbReference>
<name>A0A1Y4LWG0_9FIRM</name>